<organism evidence="4 5">
    <name type="scientific">Cryptosporidium muris (strain RN66)</name>
    <dbReference type="NCBI Taxonomy" id="441375"/>
    <lineage>
        <taxon>Eukaryota</taxon>
        <taxon>Sar</taxon>
        <taxon>Alveolata</taxon>
        <taxon>Apicomplexa</taxon>
        <taxon>Conoidasida</taxon>
        <taxon>Coccidia</taxon>
        <taxon>Eucoccidiorida</taxon>
        <taxon>Eimeriorina</taxon>
        <taxon>Cryptosporidiidae</taxon>
        <taxon>Cryptosporidium</taxon>
    </lineage>
</organism>
<evidence type="ECO:0000313" key="4">
    <source>
        <dbReference type="EMBL" id="EEA07118.1"/>
    </source>
</evidence>
<dbReference type="OrthoDB" id="2414723at2759"/>
<dbReference type="STRING" id="441375.B6AFX7"/>
<dbReference type="PANTHER" id="PTHR12687">
    <property type="entry name" value="NUCLEOLAR COMPLEX 2 AND RAD4-RELATED"/>
    <property type="match status" value="1"/>
</dbReference>
<evidence type="ECO:0000256" key="2">
    <source>
        <dbReference type="ARBA" id="ARBA00005907"/>
    </source>
</evidence>
<sequence length="857" mass="99968">MDKEIVDDFGRHLYELEQLKELDPEFHKYLEENHKELLNPTFEEEQGEEHDIDKDLNENNRTIILSKDRFEIIKADALSKKLFHGFSVLISCFRSVANLNTITKYEEWESENNSSNNEFNKTKGELPSEKKFKSKKRRLEDAVQTNKIQEKFKLESKQVTSNFQIEDPELMVEVIEVIMSNIADLLLYHASKTVKTSETHFNNELQNIAVHKLARWRRVEGLNRIFWQDTYSLILKQCVNPEINIDLISKILHELSKFSLLRWLLPNKNQTLNFTNILSRIWTMNKHLVLRSESFTVLKSINYLLQNTQFSEFEFKQHRRGFRIYEEKEAQTIAIARHEQFLMSLYRVIGITTLRGVSWKNFKAVNQAIEDFVILLCNSDVNQVYRFAYSSIRHLGLSIRILFLKLSRMKKLEKKPKKKLVEETIPNVYNWKFIFYSRIWIKAIGQIADLNPLVYPLTTLLAATIKIKTMSITFLPFCLHCCMGLVELSKNSKTFIPLFNTLLELHQVLAKSSIQTRSTFKKDILKQARKSKPSSSALKTSNKPYCVEFEFKISSNQQKYEQVIHEVQEYWIYILTYYLTTVALNPAFPEFSFLILSNLRKLIKNQSRHWGEESLKNAKQLVLVTEETCEVIRSKRIQLSLNTDINYYSNASSKQFLDSSSLSFEVFDYGDNPLIRHFETLSSQRALSIIKRIEIFTTKTKSLPITIGNEDIEMKTLLAELNKVGKSVQDLKYMGPRQLKKLKQKIRGSIDKSLETITSQTQDCVVPINITLNFNKKSMFTQDTSVIQNQQFSKLSSSSIGGDNCPVIKDDQPISTSKFKSEYNQFSLDNNNPISILKTNFQCDDTVEYLYFSSDEN</sequence>
<dbReference type="GO" id="GO:0030690">
    <property type="term" value="C:Noc1p-Noc2p complex"/>
    <property type="evidence" value="ECO:0007669"/>
    <property type="project" value="TreeGrafter"/>
</dbReference>
<proteinExistence type="inferred from homology"/>
<dbReference type="RefSeq" id="XP_002141467.1">
    <property type="nucleotide sequence ID" value="XM_002141431.1"/>
</dbReference>
<dbReference type="eggNOG" id="KOG2256">
    <property type="taxonomic scope" value="Eukaryota"/>
</dbReference>
<dbReference type="Pfam" id="PF03715">
    <property type="entry name" value="Noc2"/>
    <property type="match status" value="1"/>
</dbReference>
<dbReference type="GO" id="GO:0030691">
    <property type="term" value="C:Noc2p-Noc3p complex"/>
    <property type="evidence" value="ECO:0007669"/>
    <property type="project" value="TreeGrafter"/>
</dbReference>
<dbReference type="GO" id="GO:0005730">
    <property type="term" value="C:nucleolus"/>
    <property type="evidence" value="ECO:0007669"/>
    <property type="project" value="TreeGrafter"/>
</dbReference>
<dbReference type="InterPro" id="IPR005343">
    <property type="entry name" value="Noc2"/>
</dbReference>
<evidence type="ECO:0000313" key="5">
    <source>
        <dbReference type="Proteomes" id="UP000001460"/>
    </source>
</evidence>
<comment type="subcellular location">
    <subcellularLocation>
        <location evidence="1">Nucleus</location>
    </subcellularLocation>
</comment>
<protein>
    <submittedName>
        <fullName evidence="4">Noc2 family protein</fullName>
    </submittedName>
</protein>
<keyword evidence="3" id="KW-0539">Nucleus</keyword>
<dbReference type="AlphaFoldDB" id="B6AFX7"/>
<dbReference type="VEuPathDB" id="CryptoDB:CMU_035040"/>
<comment type="similarity">
    <text evidence="2">Belongs to the NOC2 family.</text>
</comment>
<dbReference type="GO" id="GO:0005654">
    <property type="term" value="C:nucleoplasm"/>
    <property type="evidence" value="ECO:0007669"/>
    <property type="project" value="TreeGrafter"/>
</dbReference>
<dbReference type="GeneID" id="6996576"/>
<keyword evidence="5" id="KW-1185">Reference proteome</keyword>
<accession>B6AFX7</accession>
<dbReference type="EMBL" id="DS989731">
    <property type="protein sequence ID" value="EEA07118.1"/>
    <property type="molecule type" value="Genomic_DNA"/>
</dbReference>
<dbReference type="PANTHER" id="PTHR12687:SF4">
    <property type="entry name" value="NUCLEOLAR COMPLEX PROTEIN 2 HOMOLOG"/>
    <property type="match status" value="1"/>
</dbReference>
<evidence type="ECO:0000256" key="1">
    <source>
        <dbReference type="ARBA" id="ARBA00004123"/>
    </source>
</evidence>
<name>B6AFX7_CRYMR</name>
<reference evidence="4" key="1">
    <citation type="submission" date="2008-06" db="EMBL/GenBank/DDBJ databases">
        <authorList>
            <person name="Lorenzi H."/>
            <person name="Inman J."/>
            <person name="Miller J."/>
            <person name="Schobel S."/>
            <person name="Amedeo P."/>
            <person name="Caler E.V."/>
            <person name="da Silva J."/>
        </authorList>
    </citation>
    <scope>NUCLEOTIDE SEQUENCE [LARGE SCALE GENOMIC DNA]</scope>
    <source>
        <strain evidence="4">RN66</strain>
    </source>
</reference>
<dbReference type="Proteomes" id="UP000001460">
    <property type="component" value="Unassembled WGS sequence"/>
</dbReference>
<evidence type="ECO:0000256" key="3">
    <source>
        <dbReference type="ARBA" id="ARBA00023242"/>
    </source>
</evidence>
<dbReference type="OMA" id="VHHISFP"/>
<gene>
    <name evidence="4" type="ORF">CMU_035040</name>
</gene>
<dbReference type="GO" id="GO:0042273">
    <property type="term" value="P:ribosomal large subunit biogenesis"/>
    <property type="evidence" value="ECO:0007669"/>
    <property type="project" value="TreeGrafter"/>
</dbReference>